<dbReference type="PANTHER" id="PTHR22765:SF414">
    <property type="entry name" value="OS12G0143750 PROTEIN"/>
    <property type="match status" value="1"/>
</dbReference>
<keyword evidence="1" id="KW-0479">Metal-binding</keyword>
<dbReference type="Gramene" id="TraesWEE_scaffold_073987_01G000100.1">
    <property type="protein sequence ID" value="TraesWEE_scaffold_073987_01G000100.1"/>
    <property type="gene ID" value="TraesWEE_scaffold_073987_01G000100"/>
</dbReference>
<dbReference type="Gramene" id="TraesCS5D02G096500.1">
    <property type="protein sequence ID" value="TraesCS5D02G096500.1.cds1"/>
    <property type="gene ID" value="TraesCS5D02G096500"/>
</dbReference>
<dbReference type="SUPFAM" id="SSF57850">
    <property type="entry name" value="RING/U-box"/>
    <property type="match status" value="1"/>
</dbReference>
<keyword evidence="5" id="KW-1185">Reference proteome</keyword>
<dbReference type="InterPro" id="IPR051826">
    <property type="entry name" value="E3_ubiquitin-ligase_domain"/>
</dbReference>
<evidence type="ECO:0000256" key="1">
    <source>
        <dbReference type="PROSITE-ProRule" id="PRU00175"/>
    </source>
</evidence>
<dbReference type="Pfam" id="PF13639">
    <property type="entry name" value="zf-RING_2"/>
    <property type="match status" value="1"/>
</dbReference>
<dbReference type="Gramene" id="TraesRN5D0100241700.1">
    <property type="protein sequence ID" value="TraesRN5D0100241700.1"/>
    <property type="gene ID" value="TraesRN5D0100241700"/>
</dbReference>
<dbReference type="PROSITE" id="PS50089">
    <property type="entry name" value="ZF_RING_2"/>
    <property type="match status" value="1"/>
</dbReference>
<dbReference type="Proteomes" id="UP000019116">
    <property type="component" value="Chromosome 5D"/>
</dbReference>
<evidence type="ECO:0000256" key="2">
    <source>
        <dbReference type="SAM" id="MobiDB-lite"/>
    </source>
</evidence>
<dbReference type="GO" id="GO:0006511">
    <property type="term" value="P:ubiquitin-dependent protein catabolic process"/>
    <property type="evidence" value="ECO:0000318"/>
    <property type="project" value="GO_Central"/>
</dbReference>
<name>A0A3B6MMA5_WHEAT</name>
<reference evidence="4" key="1">
    <citation type="submission" date="2018-08" db="EMBL/GenBank/DDBJ databases">
        <authorList>
            <person name="Rossello M."/>
        </authorList>
    </citation>
    <scope>NUCLEOTIDE SEQUENCE [LARGE SCALE GENOMIC DNA]</scope>
    <source>
        <strain evidence="4">cv. Chinese Spring</strain>
    </source>
</reference>
<dbReference type="Gramene" id="TraesJUL5D03G03088750.1">
    <property type="protein sequence ID" value="TraesJUL5D03G03088750.1.CDS1"/>
    <property type="gene ID" value="TraesJUL5D03G03088750"/>
</dbReference>
<proteinExistence type="predicted"/>
<dbReference type="Gramene" id="TraesPARA_EIv1.0_1784780.1">
    <property type="protein sequence ID" value="TraesPARA_EIv1.0_1784780.1.CDS1"/>
    <property type="gene ID" value="TraesPARA_EIv1.0_1784780"/>
</dbReference>
<reference evidence="4" key="2">
    <citation type="submission" date="2018-10" db="UniProtKB">
        <authorList>
            <consortium name="EnsemblPlants"/>
        </authorList>
    </citation>
    <scope>IDENTIFICATION</scope>
</reference>
<dbReference type="AlphaFoldDB" id="A0A3B6MMA5"/>
<dbReference type="Gramene" id="TraesNOR5D03G03093410.1">
    <property type="protein sequence ID" value="TraesNOR5D03G03093410.1.CDS1"/>
    <property type="gene ID" value="TraesNOR5D03G03093410"/>
</dbReference>
<dbReference type="Gramene" id="TraesLDM5D03G03069420.1">
    <property type="protein sequence ID" value="TraesLDM5D03G03069420.1.CDS1"/>
    <property type="gene ID" value="TraesLDM5D03G03069420"/>
</dbReference>
<feature type="region of interest" description="Disordered" evidence="2">
    <location>
        <begin position="150"/>
        <end position="170"/>
    </location>
</feature>
<dbReference type="Gramene" id="TraesARI5D03G03017260.1">
    <property type="protein sequence ID" value="TraesARI5D03G03017260.1.CDS1"/>
    <property type="gene ID" value="TraesARI5D03G03017260"/>
</dbReference>
<dbReference type="STRING" id="4565.A0A3B6MMA5"/>
<dbReference type="PANTHER" id="PTHR22765">
    <property type="entry name" value="RING FINGER AND PROTEASE ASSOCIATED DOMAIN-CONTAINING"/>
    <property type="match status" value="1"/>
</dbReference>
<organism evidence="4">
    <name type="scientific">Triticum aestivum</name>
    <name type="common">Wheat</name>
    <dbReference type="NCBI Taxonomy" id="4565"/>
    <lineage>
        <taxon>Eukaryota</taxon>
        <taxon>Viridiplantae</taxon>
        <taxon>Streptophyta</taxon>
        <taxon>Embryophyta</taxon>
        <taxon>Tracheophyta</taxon>
        <taxon>Spermatophyta</taxon>
        <taxon>Magnoliopsida</taxon>
        <taxon>Liliopsida</taxon>
        <taxon>Poales</taxon>
        <taxon>Poaceae</taxon>
        <taxon>BOP clade</taxon>
        <taxon>Pooideae</taxon>
        <taxon>Triticodae</taxon>
        <taxon>Triticeae</taxon>
        <taxon>Triticinae</taxon>
        <taxon>Triticum</taxon>
    </lineage>
</organism>
<dbReference type="SMART" id="SM00184">
    <property type="entry name" value="RING"/>
    <property type="match status" value="1"/>
</dbReference>
<dbReference type="Gramene" id="TraesCLE_scaffold_083341_01G000100.1">
    <property type="protein sequence ID" value="TraesCLE_scaffold_083341_01G000100.1"/>
    <property type="gene ID" value="TraesCLE_scaffold_083341_01G000100"/>
</dbReference>
<keyword evidence="1" id="KW-0863">Zinc-finger</keyword>
<dbReference type="InterPro" id="IPR013083">
    <property type="entry name" value="Znf_RING/FYVE/PHD"/>
</dbReference>
<dbReference type="EnsemblPlants" id="TraesCS5D02G096500.1">
    <property type="protein sequence ID" value="TraesCS5D02G096500.1.cds1"/>
    <property type="gene ID" value="TraesCS5D02G096500"/>
</dbReference>
<sequence length="170" mass="20059">MDSVDQDRLLDEAMIETRRRWGWSQEQIDEFQRERARDREALRQELAAELRERESMEYERRHRDRASGPAMLDLFVPAVGETREQTCAVCLEDFVEGGKKLRRMPCCYHSFHQRCIFDWLRFNRRCPVCRFAMTSVEEQRALDRAKAEAAATCGDGPEATKRRRLDPATD</sequence>
<dbReference type="Gramene" id="TraesCAD_scaffold_066189_01G000100.1">
    <property type="protein sequence ID" value="TraesCAD_scaffold_066189_01G000100.1"/>
    <property type="gene ID" value="TraesCAD_scaffold_066189_01G000100"/>
</dbReference>
<dbReference type="SMR" id="A0A3B6MMA5"/>
<keyword evidence="1" id="KW-0862">Zinc</keyword>
<dbReference type="Gramene" id="TraesROB_scaffold_064253_01G000100.1">
    <property type="protein sequence ID" value="TraesROB_scaffold_064253_01G000100.1"/>
    <property type="gene ID" value="TraesROB_scaffold_064253_01G000100"/>
</dbReference>
<dbReference type="Gramene" id="TraesJAG5D03G03063210.1">
    <property type="protein sequence ID" value="TraesJAG5D03G03063210.1.CDS1"/>
    <property type="gene ID" value="TraesJAG5D03G03063210"/>
</dbReference>
<protein>
    <recommendedName>
        <fullName evidence="3">RING-type domain-containing protein</fullName>
    </recommendedName>
</protein>
<evidence type="ECO:0000313" key="4">
    <source>
        <dbReference type="EnsemblPlants" id="TraesCS5D02G096500.1.cds1"/>
    </source>
</evidence>
<dbReference type="Gramene" id="TraesLAC5D03G03020410.1">
    <property type="protein sequence ID" value="TraesLAC5D03G03020410.1.CDS1"/>
    <property type="gene ID" value="TraesLAC5D03G03020410"/>
</dbReference>
<dbReference type="GO" id="GO:0016020">
    <property type="term" value="C:membrane"/>
    <property type="evidence" value="ECO:0000318"/>
    <property type="project" value="GO_Central"/>
</dbReference>
<accession>A0A3B6MMA5</accession>
<dbReference type="Gramene" id="TraesCS5D03G0229000.1">
    <property type="protein sequence ID" value="TraesCS5D03G0229000.1.CDS1"/>
    <property type="gene ID" value="TraesCS5D03G0229000"/>
</dbReference>
<dbReference type="InterPro" id="IPR001841">
    <property type="entry name" value="Znf_RING"/>
</dbReference>
<dbReference type="Gramene" id="TraesMAC5D03G03062900.1">
    <property type="protein sequence ID" value="TraesMAC5D03G03062900.1.CDS1"/>
    <property type="gene ID" value="TraesMAC5D03G03062900"/>
</dbReference>
<dbReference type="GO" id="GO:0008270">
    <property type="term" value="F:zinc ion binding"/>
    <property type="evidence" value="ECO:0007669"/>
    <property type="project" value="UniProtKB-KW"/>
</dbReference>
<dbReference type="GO" id="GO:0061630">
    <property type="term" value="F:ubiquitin protein ligase activity"/>
    <property type="evidence" value="ECO:0000318"/>
    <property type="project" value="GO_Central"/>
</dbReference>
<evidence type="ECO:0000259" key="3">
    <source>
        <dbReference type="PROSITE" id="PS50089"/>
    </source>
</evidence>
<dbReference type="Gene3D" id="3.30.40.10">
    <property type="entry name" value="Zinc/RING finger domain, C3HC4 (zinc finger)"/>
    <property type="match status" value="1"/>
</dbReference>
<evidence type="ECO:0000313" key="5">
    <source>
        <dbReference type="Proteomes" id="UP000019116"/>
    </source>
</evidence>
<feature type="domain" description="RING-type" evidence="3">
    <location>
        <begin position="87"/>
        <end position="130"/>
    </location>
</feature>